<feature type="signal peptide" evidence="3">
    <location>
        <begin position="1"/>
        <end position="19"/>
    </location>
</feature>
<evidence type="ECO:0000256" key="1">
    <source>
        <dbReference type="SAM" id="Coils"/>
    </source>
</evidence>
<reference evidence="4" key="1">
    <citation type="submission" date="2021-06" db="EMBL/GenBank/DDBJ databases">
        <title>Parelaphostrongylus tenuis whole genome reference sequence.</title>
        <authorList>
            <person name="Garwood T.J."/>
            <person name="Larsen P.A."/>
            <person name="Fountain-Jones N.M."/>
            <person name="Garbe J.R."/>
            <person name="Macchietto M.G."/>
            <person name="Kania S.A."/>
            <person name="Gerhold R.W."/>
            <person name="Richards J.E."/>
            <person name="Wolf T.M."/>
        </authorList>
    </citation>
    <scope>NUCLEOTIDE SEQUENCE</scope>
    <source>
        <strain evidence="4">MNPRO001-30</strain>
        <tissue evidence="4">Meninges</tissue>
    </source>
</reference>
<feature type="chain" id="PRO_5042248663" description="Bursicon" evidence="3">
    <location>
        <begin position="20"/>
        <end position="386"/>
    </location>
</feature>
<dbReference type="PANTHER" id="PTHR33995">
    <property type="entry name" value="PROTEIN CBG18546"/>
    <property type="match status" value="1"/>
</dbReference>
<sequence length="386" mass="43946">MWAVPLPAVLLFSWCPAFAQVNVRIWQPDTDSSANRQSTKFLDLVDDHAVPTITTTTTTSITEPGITTQENSGSTTTHTSTATIDTSPIDSVVSTVHWTPPTTVDVCGETDPTALIETLKDSGIYNEIYMAPDIITASRNFPDLGGRNFMKAKSRYRCDNTCERSSELVRLVMIGDEQSDPASFESEQSWWNEWTREKRRSFSKSKKERLRELKSSLQSLLREMDEINRDEKEESDKQSEQEEFDRFFAKRLDNNMLLPSRRKRGTNSELTAKNSGLARDIIGTTIALECRNDDLQSGYRLCSSCRAVRHLPRTYFPRILNEVICGESTCVRGDGRCAQRFLPLKILHNEGTDQCPKWRVVSIDLRTCCDCAIHNYSPFLRYINKK</sequence>
<gene>
    <name evidence="4" type="ORF">KIN20_019929</name>
</gene>
<evidence type="ECO:0000256" key="3">
    <source>
        <dbReference type="SAM" id="SignalP"/>
    </source>
</evidence>
<organism evidence="4 5">
    <name type="scientific">Parelaphostrongylus tenuis</name>
    <name type="common">Meningeal worm</name>
    <dbReference type="NCBI Taxonomy" id="148309"/>
    <lineage>
        <taxon>Eukaryota</taxon>
        <taxon>Metazoa</taxon>
        <taxon>Ecdysozoa</taxon>
        <taxon>Nematoda</taxon>
        <taxon>Chromadorea</taxon>
        <taxon>Rhabditida</taxon>
        <taxon>Rhabditina</taxon>
        <taxon>Rhabditomorpha</taxon>
        <taxon>Strongyloidea</taxon>
        <taxon>Metastrongylidae</taxon>
        <taxon>Parelaphostrongylus</taxon>
    </lineage>
</organism>
<evidence type="ECO:0000313" key="4">
    <source>
        <dbReference type="EMBL" id="KAJ1360841.1"/>
    </source>
</evidence>
<keyword evidence="1" id="KW-0175">Coiled coil</keyword>
<dbReference type="Proteomes" id="UP001196413">
    <property type="component" value="Unassembled WGS sequence"/>
</dbReference>
<protein>
    <recommendedName>
        <fullName evidence="6">Bursicon</fullName>
    </recommendedName>
</protein>
<proteinExistence type="predicted"/>
<feature type="coiled-coil region" evidence="1">
    <location>
        <begin position="203"/>
        <end position="237"/>
    </location>
</feature>
<keyword evidence="3" id="KW-0732">Signal</keyword>
<dbReference type="SUPFAM" id="SSF57501">
    <property type="entry name" value="Cystine-knot cytokines"/>
    <property type="match status" value="1"/>
</dbReference>
<dbReference type="PANTHER" id="PTHR33995:SF7">
    <property type="entry name" value="BURSICON SUBUNIT ALPHA-RELATED"/>
    <property type="match status" value="1"/>
</dbReference>
<dbReference type="InterPro" id="IPR029034">
    <property type="entry name" value="Cystine-knot_cytokine"/>
</dbReference>
<keyword evidence="5" id="KW-1185">Reference proteome</keyword>
<evidence type="ECO:0000256" key="2">
    <source>
        <dbReference type="SAM" id="MobiDB-lite"/>
    </source>
</evidence>
<comment type="caution">
    <text evidence="4">The sequence shown here is derived from an EMBL/GenBank/DDBJ whole genome shotgun (WGS) entry which is preliminary data.</text>
</comment>
<feature type="region of interest" description="Disordered" evidence="2">
    <location>
        <begin position="63"/>
        <end position="82"/>
    </location>
</feature>
<evidence type="ECO:0008006" key="6">
    <source>
        <dbReference type="Google" id="ProtNLM"/>
    </source>
</evidence>
<accession>A0AAD5N5E8</accession>
<dbReference type="AlphaFoldDB" id="A0AAD5N5E8"/>
<evidence type="ECO:0000313" key="5">
    <source>
        <dbReference type="Proteomes" id="UP001196413"/>
    </source>
</evidence>
<name>A0AAD5N5E8_PARTN</name>
<dbReference type="EMBL" id="JAHQIW010003978">
    <property type="protein sequence ID" value="KAJ1360841.1"/>
    <property type="molecule type" value="Genomic_DNA"/>
</dbReference>